<gene>
    <name evidence="2" type="ORF">POM88_054431</name>
</gene>
<evidence type="ECO:0000256" key="1">
    <source>
        <dbReference type="SAM" id="MobiDB-lite"/>
    </source>
</evidence>
<dbReference type="Proteomes" id="UP001237642">
    <property type="component" value="Unassembled WGS sequence"/>
</dbReference>
<protein>
    <submittedName>
        <fullName evidence="2">Uncharacterized protein</fullName>
    </submittedName>
</protein>
<sequence length="144" mass="16156">MLYNSSLGSSSRKARSRLYKGYTRFSKLLHTSRKIARHRHEPLPLLEHQMARPCQTRRKRVAPARGLPADILEAIAEDPRPEKQDQGYIRAIQGLVSSYTHQGRLPDIVTSPYHFSSTRAAKQDDKGTSDPGDNTNQSDQAAAC</sequence>
<comment type="caution">
    <text evidence="2">The sequence shown here is derived from an EMBL/GenBank/DDBJ whole genome shotgun (WGS) entry which is preliminary data.</text>
</comment>
<evidence type="ECO:0000313" key="3">
    <source>
        <dbReference type="Proteomes" id="UP001237642"/>
    </source>
</evidence>
<dbReference type="AlphaFoldDB" id="A0AAD8LUT9"/>
<keyword evidence="3" id="KW-1185">Reference proteome</keyword>
<proteinExistence type="predicted"/>
<name>A0AAD8LUT9_9APIA</name>
<feature type="region of interest" description="Disordered" evidence="1">
    <location>
        <begin position="39"/>
        <end position="65"/>
    </location>
</feature>
<organism evidence="2 3">
    <name type="scientific">Heracleum sosnowskyi</name>
    <dbReference type="NCBI Taxonomy" id="360622"/>
    <lineage>
        <taxon>Eukaryota</taxon>
        <taxon>Viridiplantae</taxon>
        <taxon>Streptophyta</taxon>
        <taxon>Embryophyta</taxon>
        <taxon>Tracheophyta</taxon>
        <taxon>Spermatophyta</taxon>
        <taxon>Magnoliopsida</taxon>
        <taxon>eudicotyledons</taxon>
        <taxon>Gunneridae</taxon>
        <taxon>Pentapetalae</taxon>
        <taxon>asterids</taxon>
        <taxon>campanulids</taxon>
        <taxon>Apiales</taxon>
        <taxon>Apiaceae</taxon>
        <taxon>Apioideae</taxon>
        <taxon>apioid superclade</taxon>
        <taxon>Tordylieae</taxon>
        <taxon>Tordyliinae</taxon>
        <taxon>Heracleum</taxon>
    </lineage>
</organism>
<accession>A0AAD8LUT9</accession>
<reference evidence="2" key="1">
    <citation type="submission" date="2023-02" db="EMBL/GenBank/DDBJ databases">
        <title>Genome of toxic invasive species Heracleum sosnowskyi carries increased number of genes despite the absence of recent whole-genome duplications.</title>
        <authorList>
            <person name="Schelkunov M."/>
            <person name="Shtratnikova V."/>
            <person name="Makarenko M."/>
            <person name="Klepikova A."/>
            <person name="Omelchenko D."/>
            <person name="Novikova G."/>
            <person name="Obukhova E."/>
            <person name="Bogdanov V."/>
            <person name="Penin A."/>
            <person name="Logacheva M."/>
        </authorList>
    </citation>
    <scope>NUCLEOTIDE SEQUENCE</scope>
    <source>
        <strain evidence="2">Hsosn_3</strain>
        <tissue evidence="2">Leaf</tissue>
    </source>
</reference>
<reference evidence="2" key="2">
    <citation type="submission" date="2023-05" db="EMBL/GenBank/DDBJ databases">
        <authorList>
            <person name="Schelkunov M.I."/>
        </authorList>
    </citation>
    <scope>NUCLEOTIDE SEQUENCE</scope>
    <source>
        <strain evidence="2">Hsosn_3</strain>
        <tissue evidence="2">Leaf</tissue>
    </source>
</reference>
<dbReference type="EMBL" id="JAUIZM010000045">
    <property type="protein sequence ID" value="KAK1351345.1"/>
    <property type="molecule type" value="Genomic_DNA"/>
</dbReference>
<feature type="region of interest" description="Disordered" evidence="1">
    <location>
        <begin position="106"/>
        <end position="144"/>
    </location>
</feature>
<evidence type="ECO:0000313" key="2">
    <source>
        <dbReference type="EMBL" id="KAK1351345.1"/>
    </source>
</evidence>
<feature type="compositionally biased region" description="Polar residues" evidence="1">
    <location>
        <begin position="131"/>
        <end position="144"/>
    </location>
</feature>